<protein>
    <submittedName>
        <fullName evidence="1">Uncharacterized protein</fullName>
    </submittedName>
</protein>
<dbReference type="Proteomes" id="UP001154322">
    <property type="component" value="Unassembled WGS sequence"/>
</dbReference>
<reference evidence="1" key="1">
    <citation type="submission" date="2022-06" db="EMBL/GenBank/DDBJ databases">
        <authorList>
            <person name="Dietemann V."/>
            <person name="Ory F."/>
            <person name="Dainat B."/>
            <person name="Oberhansli S."/>
        </authorList>
    </citation>
    <scope>NUCLEOTIDE SEQUENCE</scope>
    <source>
        <strain evidence="1">Ena-SAMPLE-TAB-26-04-2022-14:26:32:270-5432</strain>
    </source>
</reference>
<sequence>MSIANAKMAAPAGYHSANQKKSSVSSIDSSAPGIKVPASLLRDPYWGSMLHIFINHYKLNRYTAKYIDFTNESININGLRTASRPWSSSEKFMLKLGLHLFNERNKVNLSDMDCLDDNNRKIAMQAIAIRFRIPVQRGFAYD</sequence>
<name>A0ABN8UGC2_9BACL</name>
<proteinExistence type="predicted"/>
<organism evidence="1 2">
    <name type="scientific">Paenibacillus melissococcoides</name>
    <dbReference type="NCBI Taxonomy" id="2912268"/>
    <lineage>
        <taxon>Bacteria</taxon>
        <taxon>Bacillati</taxon>
        <taxon>Bacillota</taxon>
        <taxon>Bacilli</taxon>
        <taxon>Bacillales</taxon>
        <taxon>Paenibacillaceae</taxon>
        <taxon>Paenibacillus</taxon>
    </lineage>
</organism>
<evidence type="ECO:0000313" key="2">
    <source>
        <dbReference type="Proteomes" id="UP001154322"/>
    </source>
</evidence>
<dbReference type="RefSeq" id="WP_249725138.1">
    <property type="nucleotide sequence ID" value="NZ_AP031286.1"/>
</dbReference>
<accession>A0ABN8UGC2</accession>
<dbReference type="EMBL" id="CALYLO010000012">
    <property type="protein sequence ID" value="CAH8248597.1"/>
    <property type="molecule type" value="Genomic_DNA"/>
</dbReference>
<gene>
    <name evidence="1" type="ORF">WJ0W_005781</name>
</gene>
<keyword evidence="2" id="KW-1185">Reference proteome</keyword>
<evidence type="ECO:0000313" key="1">
    <source>
        <dbReference type="EMBL" id="CAH8248597.1"/>
    </source>
</evidence>
<comment type="caution">
    <text evidence="1">The sequence shown here is derived from an EMBL/GenBank/DDBJ whole genome shotgun (WGS) entry which is preliminary data.</text>
</comment>